<protein>
    <recommendedName>
        <fullName evidence="2">NTF2-like domain-containing protein</fullName>
    </recommendedName>
</protein>
<comment type="caution">
    <text evidence="3">The sequence shown here is derived from an EMBL/GenBank/DDBJ whole genome shotgun (WGS) entry which is preliminary data.</text>
</comment>
<dbReference type="Proteomes" id="UP001341245">
    <property type="component" value="Unassembled WGS sequence"/>
</dbReference>
<dbReference type="Pfam" id="PF26534">
    <property type="entry name" value="NTF2_7"/>
    <property type="match status" value="1"/>
</dbReference>
<dbReference type="InterPro" id="IPR058645">
    <property type="entry name" value="NTF2-like_dom_7"/>
</dbReference>
<reference evidence="3 4" key="1">
    <citation type="submission" date="2023-11" db="EMBL/GenBank/DDBJ databases">
        <title>Draft genome sequence and annotation of the polyextremotolerant black yeast-like fungus Aureobasidium pullulans NRRL 62042.</title>
        <authorList>
            <person name="Dielentheis-Frenken M.R.E."/>
            <person name="Wibberg D."/>
            <person name="Blank L.M."/>
            <person name="Tiso T."/>
        </authorList>
    </citation>
    <scope>NUCLEOTIDE SEQUENCE [LARGE SCALE GENOMIC DNA]</scope>
    <source>
        <strain evidence="3 4">NRRL 62042</strain>
    </source>
</reference>
<evidence type="ECO:0000256" key="1">
    <source>
        <dbReference type="SAM" id="SignalP"/>
    </source>
</evidence>
<evidence type="ECO:0000259" key="2">
    <source>
        <dbReference type="Pfam" id="PF26534"/>
    </source>
</evidence>
<evidence type="ECO:0000313" key="4">
    <source>
        <dbReference type="Proteomes" id="UP001341245"/>
    </source>
</evidence>
<keyword evidence="4" id="KW-1185">Reference proteome</keyword>
<name>A0ABR0T8V9_AURPU</name>
<keyword evidence="1" id="KW-0732">Signal</keyword>
<proteinExistence type="predicted"/>
<accession>A0ABR0T8V9</accession>
<dbReference type="EMBL" id="JASGXD010000015">
    <property type="protein sequence ID" value="KAK6000873.1"/>
    <property type="molecule type" value="Genomic_DNA"/>
</dbReference>
<organism evidence="3 4">
    <name type="scientific">Aureobasidium pullulans</name>
    <name type="common">Black yeast</name>
    <name type="synonym">Pullularia pullulans</name>
    <dbReference type="NCBI Taxonomy" id="5580"/>
    <lineage>
        <taxon>Eukaryota</taxon>
        <taxon>Fungi</taxon>
        <taxon>Dikarya</taxon>
        <taxon>Ascomycota</taxon>
        <taxon>Pezizomycotina</taxon>
        <taxon>Dothideomycetes</taxon>
        <taxon>Dothideomycetidae</taxon>
        <taxon>Dothideales</taxon>
        <taxon>Saccotheciaceae</taxon>
        <taxon>Aureobasidium</taxon>
    </lineage>
</organism>
<gene>
    <name evidence="3" type="ORF">QM012_002956</name>
</gene>
<sequence length="206" mass="23240">MKSYRHILRMVSLIAPLVAADYLNSRSCLDSTEARRIIDTWLPLNVQPPSAWINDPYYNKTAMKLLAPNFQLYSDSDNYVGSPPPDNPPPGTVTASSRADWIDQQVENESNPDVVNITVTVLNLVHDCNQIAARWRYEGYYEWAGPTDGLSDVAGDMIGATGFDYLILAGHPSQIVTVYREFNDLEYSYELGQRICFQRNNQTIKA</sequence>
<feature type="domain" description="NTF2-like" evidence="2">
    <location>
        <begin position="28"/>
        <end position="193"/>
    </location>
</feature>
<feature type="chain" id="PRO_5046301511" description="NTF2-like domain-containing protein" evidence="1">
    <location>
        <begin position="21"/>
        <end position="206"/>
    </location>
</feature>
<evidence type="ECO:0000313" key="3">
    <source>
        <dbReference type="EMBL" id="KAK6000873.1"/>
    </source>
</evidence>
<feature type="signal peptide" evidence="1">
    <location>
        <begin position="1"/>
        <end position="20"/>
    </location>
</feature>